<accession>A0A934WWQ0</accession>
<dbReference type="EMBL" id="JAEQBW010000001">
    <property type="protein sequence ID" value="MBK6264270.1"/>
    <property type="molecule type" value="Genomic_DNA"/>
</dbReference>
<protein>
    <submittedName>
        <fullName evidence="2">DUF481 domain-containing protein</fullName>
    </submittedName>
</protein>
<dbReference type="Proteomes" id="UP000611723">
    <property type="component" value="Unassembled WGS sequence"/>
</dbReference>
<keyword evidence="1" id="KW-0732">Signal</keyword>
<sequence length="264" mass="31292">MIKRVALTFLCLLLPYFSNAQILNIEKLRLEKDTAKHFLMKLTTELSAYNRSATPDNPVNFFGYNLDFNSIFYPDKHAYTFLGKFDYVELNDANVVNFGFLHTRINFLRERMISYETFAQFSYDDFRGLNSRWITGGSVRIKVFENEKTTLVWSTGAMYEYEKWQVPESDEQVEVNFLKNTNYLSIRRTVNEIIDFNMINYYQTGYDQEIDQFRNRLSSSTILNFKLSKWLSWKNSFDISYEDKPIVDITKLIYTLRTGISLDL</sequence>
<evidence type="ECO:0000313" key="3">
    <source>
        <dbReference type="Proteomes" id="UP000611723"/>
    </source>
</evidence>
<proteinExistence type="predicted"/>
<feature type="signal peptide" evidence="1">
    <location>
        <begin position="1"/>
        <end position="20"/>
    </location>
</feature>
<evidence type="ECO:0000313" key="2">
    <source>
        <dbReference type="EMBL" id="MBK6264270.1"/>
    </source>
</evidence>
<organism evidence="2 3">
    <name type="scientific">Marivirga aurantiaca</name>
    <dbReference type="NCBI Taxonomy" id="2802615"/>
    <lineage>
        <taxon>Bacteria</taxon>
        <taxon>Pseudomonadati</taxon>
        <taxon>Bacteroidota</taxon>
        <taxon>Cytophagia</taxon>
        <taxon>Cytophagales</taxon>
        <taxon>Marivirgaceae</taxon>
        <taxon>Marivirga</taxon>
    </lineage>
</organism>
<feature type="chain" id="PRO_5037795490" evidence="1">
    <location>
        <begin position="21"/>
        <end position="264"/>
    </location>
</feature>
<comment type="caution">
    <text evidence="2">The sequence shown here is derived from an EMBL/GenBank/DDBJ whole genome shotgun (WGS) entry which is preliminary data.</text>
</comment>
<reference evidence="2" key="1">
    <citation type="submission" date="2021-01" db="EMBL/GenBank/DDBJ databases">
        <title>Marivirga aurantiaca sp. nov., isolated from intertidal surface sediments.</title>
        <authorList>
            <person name="Zhang M."/>
        </authorList>
    </citation>
    <scope>NUCLEOTIDE SEQUENCE</scope>
    <source>
        <strain evidence="2">S37H4</strain>
    </source>
</reference>
<evidence type="ECO:0000256" key="1">
    <source>
        <dbReference type="SAM" id="SignalP"/>
    </source>
</evidence>
<dbReference type="AlphaFoldDB" id="A0A934WWQ0"/>
<keyword evidence="3" id="KW-1185">Reference proteome</keyword>
<dbReference type="InterPro" id="IPR007433">
    <property type="entry name" value="DUF481"/>
</dbReference>
<gene>
    <name evidence="2" type="ORF">JKA74_04415</name>
</gene>
<name>A0A934WWQ0_9BACT</name>
<dbReference type="Pfam" id="PF04338">
    <property type="entry name" value="DUF481"/>
    <property type="match status" value="1"/>
</dbReference>